<evidence type="ECO:0000256" key="7">
    <source>
        <dbReference type="ARBA" id="ARBA00022967"/>
    </source>
</evidence>
<dbReference type="InterPro" id="IPR050388">
    <property type="entry name" value="ABC_Ni/Peptide_Import"/>
</dbReference>
<dbReference type="EMBL" id="CAADRN010000025">
    <property type="protein sequence ID" value="VFU11494.1"/>
    <property type="molecule type" value="Genomic_DNA"/>
</dbReference>
<evidence type="ECO:0000256" key="4">
    <source>
        <dbReference type="ARBA" id="ARBA00022519"/>
    </source>
</evidence>
<accession>A0A485LZ99</accession>
<evidence type="ECO:0000256" key="2">
    <source>
        <dbReference type="ARBA" id="ARBA00022448"/>
    </source>
</evidence>
<dbReference type="PANTHER" id="PTHR43297:SF14">
    <property type="entry name" value="ATPASE AAA-TYPE CORE DOMAIN-CONTAINING PROTEIN"/>
    <property type="match status" value="1"/>
</dbReference>
<sequence length="314" mass="34586">MTKVEGLSISIKKKNRTYSLVRDVCFKIEQGQILGIVGESGSGKSLITSAILGMLNHLEGLEGSVEVSGRNILKASPQELRSLRRDLIGYIPQNPRESLTPTLKVGSQLVEVIAAKTGRNGRECRPVAGELLQSLGFSAPEKILQMYPHQLSGGMCQRVAIAMAVVSRPALVVADEPTSSLDLLIKHEIMKVIRSIQAKQGFALILVTHDLDLAFSSSDQIAVVYGGRLVEMGTAEELMLRPGHPYTRDLVRCFTRSGAENCGSYYIPGEPLSIYTRFTGCRYFNRCRLRLEICETKEPACVRLDNGRVACWLF</sequence>
<keyword evidence="5" id="KW-0547">Nucleotide-binding</keyword>
<keyword evidence="2" id="KW-0813">Transport</keyword>
<dbReference type="InterPro" id="IPR003439">
    <property type="entry name" value="ABC_transporter-like_ATP-bd"/>
</dbReference>
<gene>
    <name evidence="10" type="ORF">SCFA_1200003</name>
</gene>
<evidence type="ECO:0000256" key="8">
    <source>
        <dbReference type="ARBA" id="ARBA00023136"/>
    </source>
</evidence>
<dbReference type="GO" id="GO:0005524">
    <property type="term" value="F:ATP binding"/>
    <property type="evidence" value="ECO:0007669"/>
    <property type="project" value="UniProtKB-KW"/>
</dbReference>
<dbReference type="CDD" id="cd03257">
    <property type="entry name" value="ABC_NikE_OppD_transporters"/>
    <property type="match status" value="1"/>
</dbReference>
<dbReference type="PANTHER" id="PTHR43297">
    <property type="entry name" value="OLIGOPEPTIDE TRANSPORT ATP-BINDING PROTEIN APPD"/>
    <property type="match status" value="1"/>
</dbReference>
<organism evidence="10">
    <name type="scientific">anaerobic digester metagenome</name>
    <dbReference type="NCBI Taxonomy" id="1263854"/>
    <lineage>
        <taxon>unclassified sequences</taxon>
        <taxon>metagenomes</taxon>
        <taxon>ecological metagenomes</taxon>
    </lineage>
</organism>
<dbReference type="GO" id="GO:0015833">
    <property type="term" value="P:peptide transport"/>
    <property type="evidence" value="ECO:0007669"/>
    <property type="project" value="InterPro"/>
</dbReference>
<dbReference type="InterPro" id="IPR013563">
    <property type="entry name" value="Oligopep_ABC_C"/>
</dbReference>
<evidence type="ECO:0000256" key="3">
    <source>
        <dbReference type="ARBA" id="ARBA00022475"/>
    </source>
</evidence>
<dbReference type="AlphaFoldDB" id="A0A485LZ99"/>
<dbReference type="PROSITE" id="PS50893">
    <property type="entry name" value="ABC_TRANSPORTER_2"/>
    <property type="match status" value="1"/>
</dbReference>
<dbReference type="NCBIfam" id="TIGR01727">
    <property type="entry name" value="oligo_HPY"/>
    <property type="match status" value="1"/>
</dbReference>
<evidence type="ECO:0000256" key="1">
    <source>
        <dbReference type="ARBA" id="ARBA00004202"/>
    </source>
</evidence>
<dbReference type="Pfam" id="PF00005">
    <property type="entry name" value="ABC_tran"/>
    <property type="match status" value="1"/>
</dbReference>
<dbReference type="InterPro" id="IPR027417">
    <property type="entry name" value="P-loop_NTPase"/>
</dbReference>
<name>A0A485LZ99_9ZZZZ</name>
<keyword evidence="6 10" id="KW-0067">ATP-binding</keyword>
<proteinExistence type="predicted"/>
<keyword evidence="8" id="KW-0472">Membrane</keyword>
<keyword evidence="3" id="KW-1003">Cell membrane</keyword>
<dbReference type="PROSITE" id="PS00211">
    <property type="entry name" value="ABC_TRANSPORTER_1"/>
    <property type="match status" value="1"/>
</dbReference>
<dbReference type="GO" id="GO:0016887">
    <property type="term" value="F:ATP hydrolysis activity"/>
    <property type="evidence" value="ECO:0007669"/>
    <property type="project" value="InterPro"/>
</dbReference>
<evidence type="ECO:0000313" key="10">
    <source>
        <dbReference type="EMBL" id="VFU11494.1"/>
    </source>
</evidence>
<evidence type="ECO:0000259" key="9">
    <source>
        <dbReference type="PROSITE" id="PS50893"/>
    </source>
</evidence>
<dbReference type="SUPFAM" id="SSF52540">
    <property type="entry name" value="P-loop containing nucleoside triphosphate hydrolases"/>
    <property type="match status" value="1"/>
</dbReference>
<dbReference type="InterPro" id="IPR003593">
    <property type="entry name" value="AAA+_ATPase"/>
</dbReference>
<dbReference type="GO" id="GO:0005886">
    <property type="term" value="C:plasma membrane"/>
    <property type="evidence" value="ECO:0007669"/>
    <property type="project" value="UniProtKB-SubCell"/>
</dbReference>
<keyword evidence="7" id="KW-1278">Translocase</keyword>
<evidence type="ECO:0000256" key="5">
    <source>
        <dbReference type="ARBA" id="ARBA00022741"/>
    </source>
</evidence>
<dbReference type="Gene3D" id="3.40.50.300">
    <property type="entry name" value="P-loop containing nucleotide triphosphate hydrolases"/>
    <property type="match status" value="1"/>
</dbReference>
<evidence type="ECO:0000256" key="6">
    <source>
        <dbReference type="ARBA" id="ARBA00022840"/>
    </source>
</evidence>
<keyword evidence="4" id="KW-0997">Cell inner membrane</keyword>
<feature type="domain" description="ABC transporter" evidence="9">
    <location>
        <begin position="2"/>
        <end position="251"/>
    </location>
</feature>
<protein>
    <submittedName>
        <fullName evidence="10">Putative Dipeptide transport ATP-binding protein DppD</fullName>
    </submittedName>
</protein>
<dbReference type="SMART" id="SM00382">
    <property type="entry name" value="AAA"/>
    <property type="match status" value="1"/>
</dbReference>
<comment type="subcellular location">
    <subcellularLocation>
        <location evidence="1">Cell membrane</location>
        <topology evidence="1">Peripheral membrane protein</topology>
    </subcellularLocation>
</comment>
<dbReference type="Pfam" id="PF08352">
    <property type="entry name" value="oligo_HPY"/>
    <property type="match status" value="1"/>
</dbReference>
<dbReference type="InterPro" id="IPR017871">
    <property type="entry name" value="ABC_transporter-like_CS"/>
</dbReference>
<reference evidence="10" key="1">
    <citation type="submission" date="2019-03" db="EMBL/GenBank/DDBJ databases">
        <authorList>
            <person name="Hao L."/>
        </authorList>
    </citation>
    <scope>NUCLEOTIDE SEQUENCE</scope>
</reference>